<reference evidence="1" key="2">
    <citation type="submission" date="2016-06" db="EMBL/GenBank/DDBJ databases">
        <title>The genome of a short-lived fish provides insights into sex chromosome evolution and the genetic control of aging.</title>
        <authorList>
            <person name="Reichwald K."/>
            <person name="Felder M."/>
            <person name="Petzold A."/>
            <person name="Koch P."/>
            <person name="Groth M."/>
            <person name="Platzer M."/>
        </authorList>
    </citation>
    <scope>NUCLEOTIDE SEQUENCE</scope>
    <source>
        <tissue evidence="1">Brain</tissue>
    </source>
</reference>
<feature type="non-terminal residue" evidence="1">
    <location>
        <position position="63"/>
    </location>
</feature>
<protein>
    <submittedName>
        <fullName evidence="1">Sushi, von Willebrand factor type A, EGF and pentraxin domain containing 1</fullName>
    </submittedName>
</protein>
<gene>
    <name evidence="1" type="primary">SVEP1</name>
</gene>
<name>A0A1A8KFZ9_NOTKU</name>
<sequence length="63" mass="7312">PLRSPLPVRVSHRVDGHPLSHCCVFVAVSERRPVHPTQQVQLQSRLEWTQLLQEEEIRVLPLL</sequence>
<reference evidence="1" key="1">
    <citation type="submission" date="2016-05" db="EMBL/GenBank/DDBJ databases">
        <authorList>
            <person name="Lavstsen T."/>
            <person name="Jespersen J.S."/>
        </authorList>
    </citation>
    <scope>NUCLEOTIDE SEQUENCE</scope>
    <source>
        <tissue evidence="1">Brain</tissue>
    </source>
</reference>
<evidence type="ECO:0000313" key="1">
    <source>
        <dbReference type="EMBL" id="SBR31126.1"/>
    </source>
</evidence>
<feature type="non-terminal residue" evidence="1">
    <location>
        <position position="1"/>
    </location>
</feature>
<proteinExistence type="predicted"/>
<accession>A0A1A8KFZ9</accession>
<organism evidence="1">
    <name type="scientific">Nothobranchius kuhntae</name>
    <name type="common">Beira killifish</name>
    <dbReference type="NCBI Taxonomy" id="321403"/>
    <lineage>
        <taxon>Eukaryota</taxon>
        <taxon>Metazoa</taxon>
        <taxon>Chordata</taxon>
        <taxon>Craniata</taxon>
        <taxon>Vertebrata</taxon>
        <taxon>Euteleostomi</taxon>
        <taxon>Actinopterygii</taxon>
        <taxon>Neopterygii</taxon>
        <taxon>Teleostei</taxon>
        <taxon>Neoteleostei</taxon>
        <taxon>Acanthomorphata</taxon>
        <taxon>Ovalentaria</taxon>
        <taxon>Atherinomorphae</taxon>
        <taxon>Cyprinodontiformes</taxon>
        <taxon>Nothobranchiidae</taxon>
        <taxon>Nothobranchius</taxon>
    </lineage>
</organism>
<dbReference type="AlphaFoldDB" id="A0A1A8KFZ9"/>
<dbReference type="EMBL" id="HAEE01011076">
    <property type="protein sequence ID" value="SBR31126.1"/>
    <property type="molecule type" value="Transcribed_RNA"/>
</dbReference>